<dbReference type="KEGG" id="prt:AUC31_11330"/>
<proteinExistence type="predicted"/>
<feature type="transmembrane region" description="Helical" evidence="1">
    <location>
        <begin position="68"/>
        <end position="89"/>
    </location>
</feature>
<sequence length="97" mass="11038">MTYFFLILMVFFIIVANIIGFKGYKKKKNLYSVAFTILLLAILFGTIGGVLGLFLIRDAFAIFYGMQVGYYLLINSFIVFLIAILATLIQNYNSKKI</sequence>
<keyword evidence="1" id="KW-0472">Membrane</keyword>
<protein>
    <submittedName>
        <fullName evidence="2">3-isopropylmalate dehydrogenase</fullName>
    </submittedName>
</protein>
<reference evidence="2" key="1">
    <citation type="submission" date="2016-01" db="EMBL/GenBank/DDBJ databases">
        <title>Complete genome of Planococcus rifietoensis type strain M8.</title>
        <authorList>
            <person name="See-Too W.S."/>
        </authorList>
    </citation>
    <scope>NUCLEOTIDE SEQUENCE [LARGE SCALE GENOMIC DNA]</scope>
    <source>
        <strain evidence="2">M8</strain>
    </source>
</reference>
<feature type="transmembrane region" description="Helical" evidence="1">
    <location>
        <begin position="31"/>
        <end position="56"/>
    </location>
</feature>
<dbReference type="Proteomes" id="UP000067683">
    <property type="component" value="Chromosome"/>
</dbReference>
<evidence type="ECO:0000313" key="3">
    <source>
        <dbReference type="Proteomes" id="UP000067683"/>
    </source>
</evidence>
<accession>A0A0U2XT09</accession>
<feature type="transmembrane region" description="Helical" evidence="1">
    <location>
        <begin position="6"/>
        <end position="24"/>
    </location>
</feature>
<name>A0A0U2XT09_9BACL</name>
<keyword evidence="1" id="KW-0812">Transmembrane</keyword>
<organism evidence="2 3">
    <name type="scientific">Planococcus rifietoensis</name>
    <dbReference type="NCBI Taxonomy" id="200991"/>
    <lineage>
        <taxon>Bacteria</taxon>
        <taxon>Bacillati</taxon>
        <taxon>Bacillota</taxon>
        <taxon>Bacilli</taxon>
        <taxon>Bacillales</taxon>
        <taxon>Caryophanaceae</taxon>
        <taxon>Planococcus</taxon>
    </lineage>
</organism>
<keyword evidence="1" id="KW-1133">Transmembrane helix</keyword>
<gene>
    <name evidence="2" type="ORF">AUC31_11330</name>
</gene>
<dbReference type="EMBL" id="CP013659">
    <property type="protein sequence ID" value="ALS75752.1"/>
    <property type="molecule type" value="Genomic_DNA"/>
</dbReference>
<evidence type="ECO:0000313" key="2">
    <source>
        <dbReference type="EMBL" id="ALS75752.1"/>
    </source>
</evidence>
<dbReference type="AlphaFoldDB" id="A0A0U2XT09"/>
<evidence type="ECO:0000256" key="1">
    <source>
        <dbReference type="SAM" id="Phobius"/>
    </source>
</evidence>
<dbReference type="OrthoDB" id="2428290at2"/>
<dbReference type="RefSeq" id="WP_058382455.1">
    <property type="nucleotide sequence ID" value="NZ_CP013659.2"/>
</dbReference>
<keyword evidence="3" id="KW-1185">Reference proteome</keyword>